<gene>
    <name evidence="2" type="ORF">RF679_16360</name>
</gene>
<dbReference type="EMBL" id="CP133720">
    <property type="protein sequence ID" value="WMW80207.1"/>
    <property type="molecule type" value="Genomic_DNA"/>
</dbReference>
<proteinExistence type="predicted"/>
<evidence type="ECO:0000256" key="1">
    <source>
        <dbReference type="SAM" id="SignalP"/>
    </source>
</evidence>
<name>A0ABY9RG69_9BURK</name>
<sequence>MKVSRFVAAQLLSFGLLCSGASGVHAGGTNNATNNATSAPDLDVRISYYSKVITAEGVTREARYQDKMLRRQSHVWLERIVANKFAAHHEHKPEHKPEIKKVNNPKAAQSLTEHKHFNPVLIPRHIQLVAGKPEIEFIDAQEKMCVSVPASEYNNVNFDGSWSNAYYLLDPALLKEMKISTVKSSDADAVWYEREKNGIFQKVLWHTKKQIPLIVESGDKAGQFYQRVEVQIADKTQAQLPWTNLKGYIQKEYADFLD</sequence>
<accession>A0ABY9RG69</accession>
<dbReference type="Proteomes" id="UP001181355">
    <property type="component" value="Chromosome"/>
</dbReference>
<evidence type="ECO:0000313" key="2">
    <source>
        <dbReference type="EMBL" id="WMW80207.1"/>
    </source>
</evidence>
<protein>
    <recommendedName>
        <fullName evidence="4">Outer membrane lipoprotein-sorting protein</fullName>
    </recommendedName>
</protein>
<reference evidence="2" key="1">
    <citation type="submission" date="2023-09" db="EMBL/GenBank/DDBJ databases">
        <title>Undibacterium sp. 20NA77.5 isolated from freshwater.</title>
        <authorList>
            <person name="Le V."/>
            <person name="Ko S.-R."/>
            <person name="Ahn C.-Y."/>
            <person name="Oh H.-M."/>
        </authorList>
    </citation>
    <scope>NUCLEOTIDE SEQUENCE</scope>
    <source>
        <strain evidence="2">20NA77.5</strain>
    </source>
</reference>
<organism evidence="2 3">
    <name type="scientific">Undibacterium cyanobacteriorum</name>
    <dbReference type="NCBI Taxonomy" id="3073561"/>
    <lineage>
        <taxon>Bacteria</taxon>
        <taxon>Pseudomonadati</taxon>
        <taxon>Pseudomonadota</taxon>
        <taxon>Betaproteobacteria</taxon>
        <taxon>Burkholderiales</taxon>
        <taxon>Oxalobacteraceae</taxon>
        <taxon>Undibacterium</taxon>
    </lineage>
</organism>
<keyword evidence="3" id="KW-1185">Reference proteome</keyword>
<evidence type="ECO:0000313" key="3">
    <source>
        <dbReference type="Proteomes" id="UP001181355"/>
    </source>
</evidence>
<keyword evidence="1" id="KW-0732">Signal</keyword>
<evidence type="ECO:0008006" key="4">
    <source>
        <dbReference type="Google" id="ProtNLM"/>
    </source>
</evidence>
<feature type="signal peptide" evidence="1">
    <location>
        <begin position="1"/>
        <end position="26"/>
    </location>
</feature>
<feature type="chain" id="PRO_5046488010" description="Outer membrane lipoprotein-sorting protein" evidence="1">
    <location>
        <begin position="27"/>
        <end position="258"/>
    </location>
</feature>
<dbReference type="RefSeq" id="WP_309481700.1">
    <property type="nucleotide sequence ID" value="NZ_CP133720.1"/>
</dbReference>